<name>A0A175WCX3_9PEZI</name>
<dbReference type="EMBL" id="LCTW02000051">
    <property type="protein sequence ID" value="KXX80774.1"/>
    <property type="molecule type" value="Genomic_DNA"/>
</dbReference>
<dbReference type="NCBIfam" id="NF047352">
    <property type="entry name" value="P_loop_sacsin"/>
    <property type="match status" value="1"/>
</dbReference>
<dbReference type="InterPro" id="IPR036890">
    <property type="entry name" value="HATPase_C_sf"/>
</dbReference>
<sequence length="383" mass="42963">MAGSIYTALASFTRGVLKGAEPDDPVNGLAKAKQTEEHRQVGESDAAGDNIPLPDEPKGWRKLAEGSFPKSEAVARRHIEQICAWNRAADLRGAGNMLHHCLLISDAHNRLSQPNTVPTRFLYELLQNADDNKYGNKKPILRITYTDDANGNTLRIDTNEIGFSAEDIQAICSIAQGQKLSDPSRIGEKGLGFKSVFGLSSSVWISSGRYSFKLVSEKMKKLGSVTPVWEKFPQPTLPQHTSILLRLYPEPMSNSRELVSMLKSLESALLFLRKLKEVEITILEKDVEPWKTTLKRRIKPLGKDISMHEILKDGVQHLTYHVFRQEVTELGHDERRSGRDTSDLLLAFATGEPKPENLYTFLPVRDFGLQVCPIFFRTGIRIN</sequence>
<dbReference type="PANTHER" id="PTHR32387">
    <property type="entry name" value="WU:FJ29H11"/>
    <property type="match status" value="1"/>
</dbReference>
<keyword evidence="4" id="KW-1185">Reference proteome</keyword>
<dbReference type="InterPro" id="IPR052957">
    <property type="entry name" value="Auxin_embryo_med"/>
</dbReference>
<dbReference type="STRING" id="100816.A0A175WCX3"/>
<feature type="domain" description="Sacsin/Nov" evidence="2">
    <location>
        <begin position="120"/>
        <end position="209"/>
    </location>
</feature>
<organism evidence="3 4">
    <name type="scientific">Madurella mycetomatis</name>
    <dbReference type="NCBI Taxonomy" id="100816"/>
    <lineage>
        <taxon>Eukaryota</taxon>
        <taxon>Fungi</taxon>
        <taxon>Dikarya</taxon>
        <taxon>Ascomycota</taxon>
        <taxon>Pezizomycotina</taxon>
        <taxon>Sordariomycetes</taxon>
        <taxon>Sordariomycetidae</taxon>
        <taxon>Sordariales</taxon>
        <taxon>Sordariales incertae sedis</taxon>
        <taxon>Madurella</taxon>
    </lineage>
</organism>
<evidence type="ECO:0000313" key="4">
    <source>
        <dbReference type="Proteomes" id="UP000078237"/>
    </source>
</evidence>
<gene>
    <name evidence="3" type="ORF">MMYC01_203946</name>
</gene>
<dbReference type="OrthoDB" id="4588738at2759"/>
<accession>A0A175WCX3</accession>
<dbReference type="Proteomes" id="UP000078237">
    <property type="component" value="Unassembled WGS sequence"/>
</dbReference>
<dbReference type="PANTHER" id="PTHR32387:SF0">
    <property type="entry name" value="PROTEIN NO VEIN"/>
    <property type="match status" value="1"/>
</dbReference>
<dbReference type="AlphaFoldDB" id="A0A175WCX3"/>
<feature type="compositionally biased region" description="Basic and acidic residues" evidence="1">
    <location>
        <begin position="33"/>
        <end position="42"/>
    </location>
</feature>
<protein>
    <submittedName>
        <fullName evidence="3">Sacsin</fullName>
    </submittedName>
</protein>
<evidence type="ECO:0000259" key="2">
    <source>
        <dbReference type="Pfam" id="PF25794"/>
    </source>
</evidence>
<dbReference type="Gene3D" id="3.30.565.10">
    <property type="entry name" value="Histidine kinase-like ATPase, C-terminal domain"/>
    <property type="match status" value="1"/>
</dbReference>
<dbReference type="Pfam" id="PF25794">
    <property type="entry name" value="SACS"/>
    <property type="match status" value="1"/>
</dbReference>
<evidence type="ECO:0000256" key="1">
    <source>
        <dbReference type="SAM" id="MobiDB-lite"/>
    </source>
</evidence>
<proteinExistence type="predicted"/>
<dbReference type="SUPFAM" id="SSF55874">
    <property type="entry name" value="ATPase domain of HSP90 chaperone/DNA topoisomerase II/histidine kinase"/>
    <property type="match status" value="1"/>
</dbReference>
<dbReference type="VEuPathDB" id="FungiDB:MMYC01_203946"/>
<dbReference type="InterPro" id="IPR058210">
    <property type="entry name" value="SACS/Nov_dom"/>
</dbReference>
<reference evidence="3 4" key="1">
    <citation type="journal article" date="2016" name="Genome Announc.">
        <title>Genome Sequence of Madurella mycetomatis mm55, Isolated from a Human Mycetoma Case in Sudan.</title>
        <authorList>
            <person name="Smit S."/>
            <person name="Derks M.F."/>
            <person name="Bervoets S."/>
            <person name="Fahal A."/>
            <person name="van Leeuwen W."/>
            <person name="van Belkum A."/>
            <person name="van de Sande W.W."/>
        </authorList>
    </citation>
    <scope>NUCLEOTIDE SEQUENCE [LARGE SCALE GENOMIC DNA]</scope>
    <source>
        <strain evidence="4">mm55</strain>
    </source>
</reference>
<evidence type="ECO:0000313" key="3">
    <source>
        <dbReference type="EMBL" id="KXX80774.1"/>
    </source>
</evidence>
<feature type="region of interest" description="Disordered" evidence="1">
    <location>
        <begin position="17"/>
        <end position="63"/>
    </location>
</feature>
<comment type="caution">
    <text evidence="3">The sequence shown here is derived from an EMBL/GenBank/DDBJ whole genome shotgun (WGS) entry which is preliminary data.</text>
</comment>